<sequence length="345" mass="36131">MPQAPRKRPTLVDVAAAAGVSKALVSIVMRGVPGASDETRARVFRIADELGYVPDQRARKLRQSSSGLLGVTFELREPFHGDLVEELYSAAADAGFDLVISAVAPSRSERAAIEALMRERVEGVIMVGPRAGEDVVAGWTAQFPITVVAREIRTPTVGSVRGDDAAGVELAVDHLVALGHADIAHVDGGDAPGADDRRDGFRAAMARHRKKGRARVVPGGLHHADGAQAMRAILDSGRVPTAVVAFNDECAGGVVDTLIRAGFSVPTDISVVGYDDARLATRMAEPLTTVAQDAAAFAAHAVAGLVTMLGGGTPPRVVESPHLVVRATTAPPTPRIPDSRTNHTR</sequence>
<feature type="domain" description="HTH lacI-type" evidence="5">
    <location>
        <begin position="9"/>
        <end position="63"/>
    </location>
</feature>
<dbReference type="InterPro" id="IPR000843">
    <property type="entry name" value="HTH_LacI"/>
</dbReference>
<dbReference type="InterPro" id="IPR028082">
    <property type="entry name" value="Peripla_BP_I"/>
</dbReference>
<dbReference type="SMART" id="SM00354">
    <property type="entry name" value="HTH_LACI"/>
    <property type="match status" value="1"/>
</dbReference>
<feature type="region of interest" description="Disordered" evidence="4">
    <location>
        <begin position="324"/>
        <end position="345"/>
    </location>
</feature>
<dbReference type="EMBL" id="BANX01000003">
    <property type="protein sequence ID" value="GAC66719.1"/>
    <property type="molecule type" value="Genomic_DNA"/>
</dbReference>
<dbReference type="PANTHER" id="PTHR30146:SF155">
    <property type="entry name" value="ALANINE RACEMASE"/>
    <property type="match status" value="1"/>
</dbReference>
<dbReference type="GO" id="GO:0000976">
    <property type="term" value="F:transcription cis-regulatory region binding"/>
    <property type="evidence" value="ECO:0007669"/>
    <property type="project" value="TreeGrafter"/>
</dbReference>
<evidence type="ECO:0000313" key="7">
    <source>
        <dbReference type="Proteomes" id="UP000011666"/>
    </source>
</evidence>
<dbReference type="Pfam" id="PF00356">
    <property type="entry name" value="LacI"/>
    <property type="match status" value="1"/>
</dbReference>
<dbReference type="Gene3D" id="3.40.50.2300">
    <property type="match status" value="2"/>
</dbReference>
<evidence type="ECO:0000313" key="6">
    <source>
        <dbReference type="EMBL" id="GAC66719.1"/>
    </source>
</evidence>
<evidence type="ECO:0000256" key="2">
    <source>
        <dbReference type="ARBA" id="ARBA00023125"/>
    </source>
</evidence>
<dbReference type="Proteomes" id="UP000011666">
    <property type="component" value="Unassembled WGS sequence"/>
</dbReference>
<proteinExistence type="predicted"/>
<dbReference type="PROSITE" id="PS50932">
    <property type="entry name" value="HTH_LACI_2"/>
    <property type="match status" value="1"/>
</dbReference>
<dbReference type="SUPFAM" id="SSF53822">
    <property type="entry name" value="Periplasmic binding protein-like I"/>
    <property type="match status" value="1"/>
</dbReference>
<dbReference type="PANTHER" id="PTHR30146">
    <property type="entry name" value="LACI-RELATED TRANSCRIPTIONAL REPRESSOR"/>
    <property type="match status" value="1"/>
</dbReference>
<keyword evidence="7" id="KW-1185">Reference proteome</keyword>
<organism evidence="6 7">
    <name type="scientific">Gordonia soli NBRC 108243</name>
    <dbReference type="NCBI Taxonomy" id="1223545"/>
    <lineage>
        <taxon>Bacteria</taxon>
        <taxon>Bacillati</taxon>
        <taxon>Actinomycetota</taxon>
        <taxon>Actinomycetes</taxon>
        <taxon>Mycobacteriales</taxon>
        <taxon>Gordoniaceae</taxon>
        <taxon>Gordonia</taxon>
    </lineage>
</organism>
<keyword evidence="2" id="KW-0238">DNA-binding</keyword>
<evidence type="ECO:0000256" key="4">
    <source>
        <dbReference type="SAM" id="MobiDB-lite"/>
    </source>
</evidence>
<name>M0QE45_9ACTN</name>
<dbReference type="OrthoDB" id="37081at2"/>
<accession>M0QE45</accession>
<dbReference type="Pfam" id="PF13377">
    <property type="entry name" value="Peripla_BP_3"/>
    <property type="match status" value="1"/>
</dbReference>
<evidence type="ECO:0000256" key="3">
    <source>
        <dbReference type="ARBA" id="ARBA00023163"/>
    </source>
</evidence>
<evidence type="ECO:0000259" key="5">
    <source>
        <dbReference type="PROSITE" id="PS50932"/>
    </source>
</evidence>
<dbReference type="AlphaFoldDB" id="M0QE45"/>
<dbReference type="InterPro" id="IPR046335">
    <property type="entry name" value="LacI/GalR-like_sensor"/>
</dbReference>
<comment type="caution">
    <text evidence="6">The sequence shown here is derived from an EMBL/GenBank/DDBJ whole genome shotgun (WGS) entry which is preliminary data.</text>
</comment>
<dbReference type="SUPFAM" id="SSF47413">
    <property type="entry name" value="lambda repressor-like DNA-binding domains"/>
    <property type="match status" value="1"/>
</dbReference>
<reference evidence="6 7" key="1">
    <citation type="submission" date="2013-01" db="EMBL/GenBank/DDBJ databases">
        <title>Whole genome shotgun sequence of Gordonia soli NBRC 108243.</title>
        <authorList>
            <person name="Isaki-Nakamura S."/>
            <person name="Hosoyama A."/>
            <person name="Tsuchikane K."/>
            <person name="Ando Y."/>
            <person name="Baba S."/>
            <person name="Ohji S."/>
            <person name="Hamada M."/>
            <person name="Tamura T."/>
            <person name="Yamazoe A."/>
            <person name="Yamazaki S."/>
            <person name="Fujita N."/>
        </authorList>
    </citation>
    <scope>NUCLEOTIDE SEQUENCE [LARGE SCALE GENOMIC DNA]</scope>
    <source>
        <strain evidence="6 7">NBRC 108243</strain>
    </source>
</reference>
<dbReference type="CDD" id="cd01392">
    <property type="entry name" value="HTH_LacI"/>
    <property type="match status" value="1"/>
</dbReference>
<protein>
    <submittedName>
        <fullName evidence="6">Putative LacI family transcriptional regulator</fullName>
    </submittedName>
</protein>
<keyword evidence="1" id="KW-0805">Transcription regulation</keyword>
<dbReference type="RefSeq" id="WP_007617180.1">
    <property type="nucleotide sequence ID" value="NZ_BANX01000003.1"/>
</dbReference>
<dbReference type="CDD" id="cd06267">
    <property type="entry name" value="PBP1_LacI_sugar_binding-like"/>
    <property type="match status" value="1"/>
</dbReference>
<dbReference type="GO" id="GO:0003700">
    <property type="term" value="F:DNA-binding transcription factor activity"/>
    <property type="evidence" value="ECO:0007669"/>
    <property type="project" value="TreeGrafter"/>
</dbReference>
<dbReference type="STRING" id="1223545.GS4_03_01670"/>
<keyword evidence="3" id="KW-0804">Transcription</keyword>
<dbReference type="Gene3D" id="1.10.260.40">
    <property type="entry name" value="lambda repressor-like DNA-binding domains"/>
    <property type="match status" value="1"/>
</dbReference>
<dbReference type="InterPro" id="IPR010982">
    <property type="entry name" value="Lambda_DNA-bd_dom_sf"/>
</dbReference>
<dbReference type="eggNOG" id="COG1609">
    <property type="taxonomic scope" value="Bacteria"/>
</dbReference>
<evidence type="ECO:0000256" key="1">
    <source>
        <dbReference type="ARBA" id="ARBA00023015"/>
    </source>
</evidence>
<gene>
    <name evidence="6" type="ORF">GS4_03_01670</name>
</gene>